<accession>A0A5A7TFU4</accession>
<organism evidence="2 4">
    <name type="scientific">Cucumis melo var. makuwa</name>
    <name type="common">Oriental melon</name>
    <dbReference type="NCBI Taxonomy" id="1194695"/>
    <lineage>
        <taxon>Eukaryota</taxon>
        <taxon>Viridiplantae</taxon>
        <taxon>Streptophyta</taxon>
        <taxon>Embryophyta</taxon>
        <taxon>Tracheophyta</taxon>
        <taxon>Spermatophyta</taxon>
        <taxon>Magnoliopsida</taxon>
        <taxon>eudicotyledons</taxon>
        <taxon>Gunneridae</taxon>
        <taxon>Pentapetalae</taxon>
        <taxon>rosids</taxon>
        <taxon>fabids</taxon>
        <taxon>Cucurbitales</taxon>
        <taxon>Cucurbitaceae</taxon>
        <taxon>Benincaseae</taxon>
        <taxon>Cucumis</taxon>
    </lineage>
</organism>
<dbReference type="PANTHER" id="PTHR42648">
    <property type="entry name" value="TRANSPOSASE, PUTATIVE-RELATED"/>
    <property type="match status" value="1"/>
</dbReference>
<feature type="domain" description="Retroviral polymerase SH3-like" evidence="1">
    <location>
        <begin position="286"/>
        <end position="345"/>
    </location>
</feature>
<evidence type="ECO:0000259" key="1">
    <source>
        <dbReference type="Pfam" id="PF25597"/>
    </source>
</evidence>
<evidence type="ECO:0000313" key="4">
    <source>
        <dbReference type="Proteomes" id="UP000321393"/>
    </source>
</evidence>
<dbReference type="InterPro" id="IPR036397">
    <property type="entry name" value="RNaseH_sf"/>
</dbReference>
<protein>
    <submittedName>
        <fullName evidence="2">Reverse transcriptase</fullName>
    </submittedName>
</protein>
<dbReference type="AlphaFoldDB" id="A0A5A7TFU4"/>
<dbReference type="Proteomes" id="UP000321393">
    <property type="component" value="Unassembled WGS sequence"/>
</dbReference>
<dbReference type="EMBL" id="SSTD01007940">
    <property type="protein sequence ID" value="TYK18026.1"/>
    <property type="molecule type" value="Genomic_DNA"/>
</dbReference>
<sequence>MDLCRETVWDTPNDGTQYTKLEEIDRVYDFLAGLNSKFDIVCGRILGQRPLPSLMEVCFEVYLEEDRTNAMIVTRIMGSQFLCVSTARNNGTPRISVGNSTVVSQEVRNGPPRRNITQDVPTLVRLPLPALLNQLILLRAKPRLQLWVELLSQDMSSGRTIGTAQYSRGLYILDDDTSCSSLSRISLLSSYFSTSEQDSQQHRIAFSSQSYKPTQPFILIHSDVWGPSKVTTSSGKRWFVTFIDDHTFLTWVYLITDKSKTLLDCLKESYPSTSLISEVPLRVFGCTVYVHNFGSNQSKFTSRAQTCVFVGYPLHQCGYKYFHPPSRKYFVTMDVTFCENRPYFPVSHLQGESVSEESNSTFEFIEPTPNTVSDVDTHPIILPTNQVPWKTYYRRNLRKEVGSPTSQPSTPA</sequence>
<reference evidence="4 5" key="1">
    <citation type="submission" date="2019-08" db="EMBL/GenBank/DDBJ databases">
        <title>Draft genome sequences of two oriental melons (Cucumis melo L. var makuwa).</title>
        <authorList>
            <person name="Kwon S.-Y."/>
        </authorList>
    </citation>
    <scope>NUCLEOTIDE SEQUENCE [LARGE SCALE GENOMIC DNA]</scope>
    <source>
        <strain evidence="5">cv. Chang Bougi</strain>
        <strain evidence="4">cv. SW 3</strain>
        <tissue evidence="2">Leaf</tissue>
    </source>
</reference>
<dbReference type="OrthoDB" id="1750639at2759"/>
<evidence type="ECO:0000313" key="5">
    <source>
        <dbReference type="Proteomes" id="UP000321947"/>
    </source>
</evidence>
<dbReference type="Proteomes" id="UP000321947">
    <property type="component" value="Unassembled WGS sequence"/>
</dbReference>
<dbReference type="GO" id="GO:0003676">
    <property type="term" value="F:nucleic acid binding"/>
    <property type="evidence" value="ECO:0007669"/>
    <property type="project" value="InterPro"/>
</dbReference>
<gene>
    <name evidence="3" type="ORF">E5676_scaffold306G003450</name>
    <name evidence="2" type="ORF">E6C27_scaffold67G005520</name>
</gene>
<proteinExistence type="predicted"/>
<keyword evidence="2" id="KW-0695">RNA-directed DNA polymerase</keyword>
<dbReference type="Pfam" id="PF25597">
    <property type="entry name" value="SH3_retrovirus"/>
    <property type="match status" value="1"/>
</dbReference>
<dbReference type="InterPro" id="IPR039537">
    <property type="entry name" value="Retrotran_Ty1/copia-like"/>
</dbReference>
<keyword evidence="2" id="KW-0808">Transferase</keyword>
<keyword evidence="2" id="KW-0548">Nucleotidyltransferase</keyword>
<name>A0A5A7TFU4_CUCMM</name>
<evidence type="ECO:0000313" key="2">
    <source>
        <dbReference type="EMBL" id="KAA0042083.1"/>
    </source>
</evidence>
<dbReference type="Gene3D" id="3.30.420.10">
    <property type="entry name" value="Ribonuclease H-like superfamily/Ribonuclease H"/>
    <property type="match status" value="1"/>
</dbReference>
<dbReference type="SUPFAM" id="SSF53098">
    <property type="entry name" value="Ribonuclease H-like"/>
    <property type="match status" value="1"/>
</dbReference>
<evidence type="ECO:0000313" key="3">
    <source>
        <dbReference type="EMBL" id="TYK18026.1"/>
    </source>
</evidence>
<dbReference type="InterPro" id="IPR012337">
    <property type="entry name" value="RNaseH-like_sf"/>
</dbReference>
<dbReference type="GO" id="GO:0003964">
    <property type="term" value="F:RNA-directed DNA polymerase activity"/>
    <property type="evidence" value="ECO:0007669"/>
    <property type="project" value="UniProtKB-KW"/>
</dbReference>
<dbReference type="PANTHER" id="PTHR42648:SF28">
    <property type="entry name" value="TRANSPOSON-ENCODED PROTEIN WITH RIBONUCLEASE H-LIKE AND RETROVIRUS ZINC FINGER-LIKE DOMAINS"/>
    <property type="match status" value="1"/>
</dbReference>
<dbReference type="EMBL" id="SSTE01016227">
    <property type="protein sequence ID" value="KAA0042083.1"/>
    <property type="molecule type" value="Genomic_DNA"/>
</dbReference>
<dbReference type="InterPro" id="IPR057670">
    <property type="entry name" value="SH3_retrovirus"/>
</dbReference>
<comment type="caution">
    <text evidence="2">The sequence shown here is derived from an EMBL/GenBank/DDBJ whole genome shotgun (WGS) entry which is preliminary data.</text>
</comment>